<feature type="compositionally biased region" description="Basic and acidic residues" evidence="2">
    <location>
        <begin position="131"/>
        <end position="144"/>
    </location>
</feature>
<dbReference type="GO" id="GO:0051015">
    <property type="term" value="F:actin filament binding"/>
    <property type="evidence" value="ECO:0000318"/>
    <property type="project" value="GO_Central"/>
</dbReference>
<evidence type="ECO:0000313" key="4">
    <source>
        <dbReference type="Proteomes" id="UP000001038"/>
    </source>
</evidence>
<reference evidence="3 4" key="1">
    <citation type="journal article" date="2007" name="Nature">
        <title>The medaka draft genome and insights into vertebrate genome evolution.</title>
        <authorList>
            <person name="Kasahara M."/>
            <person name="Naruse K."/>
            <person name="Sasaki S."/>
            <person name="Nakatani Y."/>
            <person name="Qu W."/>
            <person name="Ahsan B."/>
            <person name="Yamada T."/>
            <person name="Nagayasu Y."/>
            <person name="Doi K."/>
            <person name="Kasai Y."/>
            <person name="Jindo T."/>
            <person name="Kobayashi D."/>
            <person name="Shimada A."/>
            <person name="Toyoda A."/>
            <person name="Kuroki Y."/>
            <person name="Fujiyama A."/>
            <person name="Sasaki T."/>
            <person name="Shimizu A."/>
            <person name="Asakawa S."/>
            <person name="Shimizu N."/>
            <person name="Hashimoto S."/>
            <person name="Yang J."/>
            <person name="Lee Y."/>
            <person name="Matsushima K."/>
            <person name="Sugano S."/>
            <person name="Sakaizumi M."/>
            <person name="Narita T."/>
            <person name="Ohishi K."/>
            <person name="Haga S."/>
            <person name="Ohta F."/>
            <person name="Nomoto H."/>
            <person name="Nogata K."/>
            <person name="Morishita T."/>
            <person name="Endo T."/>
            <person name="Shin-I T."/>
            <person name="Takeda H."/>
            <person name="Morishita S."/>
            <person name="Kohara Y."/>
        </authorList>
    </citation>
    <scope>NUCLEOTIDE SEQUENCE [LARGE SCALE GENOMIC DNA]</scope>
    <source>
        <strain evidence="3 4">Hd-rR</strain>
    </source>
</reference>
<dbReference type="PANTHER" id="PTHR17271">
    <property type="entry name" value="PLECKSTRIN HOMOLOGY PH DOMAIN-CONTAINING PROTEIN"/>
    <property type="match status" value="1"/>
</dbReference>
<protein>
    <recommendedName>
        <fullName evidence="5">PH domain-containing protein</fullName>
    </recommendedName>
</protein>
<dbReference type="Ensembl" id="ENSORLT00000045793.1">
    <property type="protein sequence ID" value="ENSORLP00000033284.1"/>
    <property type="gene ID" value="ENSORLG00000023644.1"/>
</dbReference>
<dbReference type="RefSeq" id="XP_011476618.1">
    <property type="nucleotide sequence ID" value="XM_011478316.3"/>
</dbReference>
<feature type="compositionally biased region" description="Low complexity" evidence="2">
    <location>
        <begin position="52"/>
        <end position="70"/>
    </location>
</feature>
<dbReference type="InParanoid" id="A0A3B3HNK7"/>
<dbReference type="PANTHER" id="PTHR17271:SF9">
    <property type="entry name" value="MYOSIN PHOSPHATASE RHO-INTERACTING PROTEIN"/>
    <property type="match status" value="1"/>
</dbReference>
<dbReference type="InterPro" id="IPR052223">
    <property type="entry name" value="Actin_Cytoskeleton_Reg"/>
</dbReference>
<accession>A0A3B3HNK7</accession>
<feature type="coiled-coil region" evidence="1">
    <location>
        <begin position="364"/>
        <end position="443"/>
    </location>
</feature>
<name>A0A3B3HNK7_ORYLA</name>
<dbReference type="GO" id="GO:0015629">
    <property type="term" value="C:actin cytoskeleton"/>
    <property type="evidence" value="ECO:0000318"/>
    <property type="project" value="GO_Central"/>
</dbReference>
<keyword evidence="4" id="KW-1185">Reference proteome</keyword>
<dbReference type="Bgee" id="ENSORLG00000023644">
    <property type="expression patterns" value="Expressed in sexually immature organism and 1 other cell type or tissue"/>
</dbReference>
<feature type="coiled-coil region" evidence="1">
    <location>
        <begin position="1200"/>
        <end position="1301"/>
    </location>
</feature>
<feature type="region of interest" description="Disordered" evidence="2">
    <location>
        <begin position="1499"/>
        <end position="1519"/>
    </location>
</feature>
<feature type="region of interest" description="Disordered" evidence="2">
    <location>
        <begin position="128"/>
        <end position="180"/>
    </location>
</feature>
<feature type="region of interest" description="Disordered" evidence="2">
    <location>
        <begin position="1586"/>
        <end position="1616"/>
    </location>
</feature>
<reference evidence="3" key="2">
    <citation type="submission" date="2025-08" db="UniProtKB">
        <authorList>
            <consortium name="Ensembl"/>
        </authorList>
    </citation>
    <scope>IDENTIFICATION</scope>
    <source>
        <strain evidence="3">Hd-rR</strain>
    </source>
</reference>
<evidence type="ECO:0000313" key="3">
    <source>
        <dbReference type="Ensembl" id="ENSORLP00000033284.1"/>
    </source>
</evidence>
<feature type="region of interest" description="Disordered" evidence="2">
    <location>
        <begin position="1"/>
        <end position="112"/>
    </location>
</feature>
<dbReference type="OrthoDB" id="9942268at2759"/>
<dbReference type="Proteomes" id="UP000001038">
    <property type="component" value="Chromosome 8"/>
</dbReference>
<dbReference type="KEGG" id="ola:105354578"/>
<feature type="coiled-coil region" evidence="1">
    <location>
        <begin position="935"/>
        <end position="962"/>
    </location>
</feature>
<feature type="compositionally biased region" description="Polar residues" evidence="2">
    <location>
        <begin position="12"/>
        <end position="23"/>
    </location>
</feature>
<feature type="region of interest" description="Disordered" evidence="2">
    <location>
        <begin position="1104"/>
        <end position="1132"/>
    </location>
</feature>
<dbReference type="GeneID" id="105354578"/>
<evidence type="ECO:0000256" key="2">
    <source>
        <dbReference type="SAM" id="MobiDB-lite"/>
    </source>
</evidence>
<proteinExistence type="predicted"/>
<sequence>MSKKHSKWHETLVTTKTNKPQSNHKGRDFAAPTPSWDGGKRSGSNACKTGVSCGKSSNLSSRGSESRAGGSKSGGSRGSLSHQDSAGQKAKKQGSQSARSAVNLRSSRSFSSLQASCLTAAPFMRSSRSLTRLDQKSSDSDRTAAKLSVKKGQSTGKKTPDSDHLSSSAEHLSCSQPEPSSSFLAQSVACHLPSNKEKKQTRDGVYTLCAMTSGMKRNWVQAVLKNVRPSPSPENTTSLSEQKVEQNYLTADLDSPQQQQEEEKILDDGDVSLSASPTSPPHTGVTDALYAEEYQSDSSASTIVMSNDEYFEDSLEQHSPIEQNLQQDTCLNQDEEQQTTANISTDDKETLTCEHNTGQLVKELEQTQKELSRVQQMNRNLLDELQQEKDTNLRKQFSLQNEITPSSDQSVTVHQMQKINHNLRLELEALKRSQEEARETELRRRVDLLAQQAQLLVTGDATALAQIQLEQDRQQFQEQQLDWERCTASLKSQLSISEEKRREAEARLMQLQQEVQNEQHLQQEAEQLRKHLQDMSAQLHTYEEAQAEKEARLQKHLMLLQASQERERNSLALSLAQAEKNAQDLQSKLDRAEQQVESLNKSQSWTREIEEAQRQLQEEMACTISAMQQLQEEREQLARSCQELQNHLSEAEREVNRLQDRLTTEETHYYNLEHAHERVCEELQVALSKLQHRESETQNIREGYERLLDSKEQELKEVLLKMEVLGNSLEETEMKLSEAMKIRTSSQLVDESLKSAEPKQKPQRALVEKQAVTDSFKFSRNFNAVEVNSTQEQGRIRSRSLDASHQYIATAEDDPEKFMSAIQLLETKLFVTEEKLRDITERLEEQQSDTSSQDPHLCSQLTQSRANVQHFSLLLHSQAKQSQRYAHETENCCRMLVGRFQVALNIVQACRERLQSTSVNIPEIERQLATVAVCLQQGEKEAERIQQESRNASKENEKILSDEMLSGSGITSQKSNPQSSLVVGSVAKTLIRELFIAEKMASALQSQNGVCLLSALSRQDKRDGLHSYKNITSRRIALKNEEMMESESGLGETLDSVIVRACAEAELIYAALKLQQEFESRSQEAGDQNKAEGDLSLSESSAFERKAKVGGGGSEEATKLAAKRRSDGKKANMEEEDNWLRRLVSRLQRRATFLHRVCQETDSRPVNEGGMDLGVDITSPVDLAYFQEQVKVIYLSDRVYLDLERELKQWEALQNKMQAAYKEKEKNLMDRQETLNQLQEDNSALRREIEQAEKKITCVESSNQRLLENMQKIEDSHKEKMQKLETEFQEKIKELQQIHEEEMQYLHTYYTKSCASREKLISAKAPTEGSSSLSGEDEQKTEENLQANAVTMREAHLKEIENLQASCNQGFTAMEEMHRKLIKDLQQQHQQQVAELLKEKEQLLQEETAATMAAIVAMRRAHKQELERSRQSQHIKESGDITQIQVEYEKEIRLLHKELEVLSAQHTDKCLENSRLSQELQTERKSVTQYREEIQELQNKQTETDMSQLHENQSHDSPQANSLIQMESILKAKEAEMQFLRQEARSLREELDIARVDKLLAQNKLKVLHGNQQNEARLHVNKDPKFATWSPHRDASGSSPDDSVKSSSNPAVPKRIEKSFLMRQIRGIRSKSLKEGLSIHERKKLFESS</sequence>
<gene>
    <name evidence="3" type="primary">LOC105354578</name>
</gene>
<feature type="compositionally biased region" description="Basic and acidic residues" evidence="2">
    <location>
        <begin position="1586"/>
        <end position="1595"/>
    </location>
</feature>
<reference evidence="3" key="3">
    <citation type="submission" date="2025-09" db="UniProtKB">
        <authorList>
            <consortium name="Ensembl"/>
        </authorList>
    </citation>
    <scope>IDENTIFICATION</scope>
    <source>
        <strain evidence="3">Hd-rR</strain>
    </source>
</reference>
<evidence type="ECO:0008006" key="5">
    <source>
        <dbReference type="Google" id="ProtNLM"/>
    </source>
</evidence>
<feature type="compositionally biased region" description="Low complexity" evidence="2">
    <location>
        <begin position="100"/>
        <end position="112"/>
    </location>
</feature>
<feature type="compositionally biased region" description="Polar residues" evidence="2">
    <location>
        <begin position="165"/>
        <end position="180"/>
    </location>
</feature>
<evidence type="ECO:0000256" key="1">
    <source>
        <dbReference type="SAM" id="Coils"/>
    </source>
</evidence>
<organism evidence="3 4">
    <name type="scientific">Oryzias latipes</name>
    <name type="common">Japanese rice fish</name>
    <name type="synonym">Japanese killifish</name>
    <dbReference type="NCBI Taxonomy" id="8090"/>
    <lineage>
        <taxon>Eukaryota</taxon>
        <taxon>Metazoa</taxon>
        <taxon>Chordata</taxon>
        <taxon>Craniata</taxon>
        <taxon>Vertebrata</taxon>
        <taxon>Euteleostomi</taxon>
        <taxon>Actinopterygii</taxon>
        <taxon>Neopterygii</taxon>
        <taxon>Teleostei</taxon>
        <taxon>Neoteleostei</taxon>
        <taxon>Acanthomorphata</taxon>
        <taxon>Ovalentaria</taxon>
        <taxon>Atherinomorphae</taxon>
        <taxon>Beloniformes</taxon>
        <taxon>Adrianichthyidae</taxon>
        <taxon>Oryziinae</taxon>
        <taxon>Oryzias</taxon>
    </lineage>
</organism>
<dbReference type="GeneTree" id="ENSGT00940000155286"/>
<keyword evidence="1" id="KW-0175">Coiled coil</keyword>
<feature type="compositionally biased region" description="Low complexity" evidence="2">
    <location>
        <begin position="1596"/>
        <end position="1608"/>
    </location>
</feature>
<feature type="coiled-coil region" evidence="1">
    <location>
        <begin position="487"/>
        <end position="668"/>
    </location>
</feature>